<dbReference type="InterPro" id="IPR037706">
    <property type="entry name" value="DNA-PK_dom"/>
</dbReference>
<dbReference type="GeneTree" id="ENSGT00940000155633"/>
<feature type="chain" id="PRO_5034428421" description="non-specific serine/threonine protein kinase" evidence="6">
    <location>
        <begin position="20"/>
        <end position="922"/>
    </location>
</feature>
<dbReference type="AlphaFoldDB" id="A0A8C4NGJ0"/>
<dbReference type="PROSITE" id="PS51190">
    <property type="entry name" value="FATC"/>
    <property type="match status" value="1"/>
</dbReference>
<evidence type="ECO:0000256" key="5">
    <source>
        <dbReference type="ARBA" id="ARBA00022840"/>
    </source>
</evidence>
<keyword evidence="4" id="KW-0418">Kinase</keyword>
<dbReference type="InterPro" id="IPR011009">
    <property type="entry name" value="Kinase-like_dom_sf"/>
</dbReference>
<dbReference type="Gene3D" id="3.30.1010.10">
    <property type="entry name" value="Phosphatidylinositol 3-kinase Catalytic Subunit, Chain A, domain 4"/>
    <property type="match status" value="1"/>
</dbReference>
<dbReference type="Pfam" id="PF00454">
    <property type="entry name" value="PI3_PI4_kinase"/>
    <property type="match status" value="1"/>
</dbReference>
<dbReference type="InterPro" id="IPR018936">
    <property type="entry name" value="PI3/4_kinase_CS"/>
</dbReference>
<dbReference type="SUPFAM" id="SSF56112">
    <property type="entry name" value="Protein kinase-like (PK-like)"/>
    <property type="match status" value="1"/>
</dbReference>
<dbReference type="GO" id="GO:0008630">
    <property type="term" value="P:intrinsic apoptotic signaling pathway in response to DNA damage"/>
    <property type="evidence" value="ECO:0007669"/>
    <property type="project" value="TreeGrafter"/>
</dbReference>
<dbReference type="Gene3D" id="1.10.1070.11">
    <property type="entry name" value="Phosphatidylinositol 3-/4-kinase, catalytic domain"/>
    <property type="match status" value="1"/>
</dbReference>
<evidence type="ECO:0000259" key="8">
    <source>
        <dbReference type="PROSITE" id="PS51190"/>
    </source>
</evidence>
<evidence type="ECO:0000256" key="3">
    <source>
        <dbReference type="ARBA" id="ARBA00022741"/>
    </source>
</evidence>
<dbReference type="InterPro" id="IPR036940">
    <property type="entry name" value="PI3/4_kinase_cat_sf"/>
</dbReference>
<protein>
    <recommendedName>
        <fullName evidence="1">non-specific serine/threonine protein kinase</fullName>
        <ecNumber evidence="1">2.7.11.1</ecNumber>
    </recommendedName>
</protein>
<dbReference type="PANTHER" id="PTHR11139:SF68">
    <property type="entry name" value="DNA-DEPENDENT PROTEIN KINASE CATALYTIC SUBUNIT"/>
    <property type="match status" value="1"/>
</dbReference>
<dbReference type="PANTHER" id="PTHR11139">
    <property type="entry name" value="ATAXIA TELANGIECTASIA MUTATED ATM -RELATED"/>
    <property type="match status" value="1"/>
</dbReference>
<dbReference type="InterPro" id="IPR003152">
    <property type="entry name" value="FATC_dom"/>
</dbReference>
<organism evidence="9 10">
    <name type="scientific">Eptatretus burgeri</name>
    <name type="common">Inshore hagfish</name>
    <dbReference type="NCBI Taxonomy" id="7764"/>
    <lineage>
        <taxon>Eukaryota</taxon>
        <taxon>Metazoa</taxon>
        <taxon>Chordata</taxon>
        <taxon>Craniata</taxon>
        <taxon>Vertebrata</taxon>
        <taxon>Cyclostomata</taxon>
        <taxon>Myxini</taxon>
        <taxon>Myxiniformes</taxon>
        <taxon>Myxinidae</taxon>
        <taxon>Eptatretinae</taxon>
        <taxon>Eptatretus</taxon>
    </lineage>
</organism>
<dbReference type="PROSITE" id="PS00915">
    <property type="entry name" value="PI3_4_KINASE_1"/>
    <property type="match status" value="1"/>
</dbReference>
<evidence type="ECO:0000256" key="1">
    <source>
        <dbReference type="ARBA" id="ARBA00012513"/>
    </source>
</evidence>
<keyword evidence="5" id="KW-0067">ATP-binding</keyword>
<dbReference type="GO" id="GO:0004677">
    <property type="term" value="F:DNA-dependent protein kinase activity"/>
    <property type="evidence" value="ECO:0007669"/>
    <property type="project" value="InterPro"/>
</dbReference>
<keyword evidence="10" id="KW-1185">Reference proteome</keyword>
<proteinExistence type="predicted"/>
<sequence>MLTFLSFLLRCFYLAKIRARFATDNTECTTRQQDLITLDSLISDLRFNMELAMVQSATTQANLALAELRLNRIKPEMRCSVGRHTRWSKSYVAMTNAQAATLPPPKSLETLLRTWTMLGNCRNDANSCPAAKSNHYCLVAATYQNISTILLRHPELPQENISNSLQVLFPDTKDMETSTLQMVNVLLRKALATYKLAATAIPEEYLSGIWTSGHNGQTELASGGGEESDCIAQASETYIRLASFCDDLIRQHEESHSVVPLPEPVSSLAVLVMRFSLRAMRLGSHEARSRFPRLLQFLTAFPNQTFDIMIDEVPRMACWQFLPWLGQLVPLLDRAEAPAVRGILDAIAEAYPQALAYPLRISSDGFHFPDTPEGQEAHAYVERLKSSLDKDGMIARFIRELQQLNNPDLIFKDWTSDIMAELEKPQRNKEHLVASFLKMYANVGDNQAPAIGPWRCNFAKKYGQELKKIFGTDGTKLADMTVEEFTRSYRDLWIKMQSSTSRAEPGNLKEYSPWLSQFQPGHEGPQLEIPGQYTGHSKPQPEYHVKITGFDERVQIMNSIRKPKCLVLRGDDEREHKFLVKGGEDLRQDQRIQQLLGIMNNTLGCSASATIGGLPLITYTVIPLTTSPSGPAEHFNRWIHKFGKNATAYLNMYSKSTREEVLKSFRQREALVPACLLRRSLLSLAISAEAFLTLRASFARSLASMSAAHWLLGIGDRHLSNIMLSHDSGCLIGIDFGHAFGSATQFLPIPELMPFRLTRQILGTLQPFGEAGLLRASLSRSLRRLRTHPDLLLSTMQVFITEPSLDWKGFELKQLRRGGQWTELVDTTEVDWFPRQKISIARRKLEGANPAAITCEELKLGHSTSSALCALLAVAKGDPTHNVRARLQDTNLSPEDQADCLLDQATDPNILGRTFVGWEPWM</sequence>
<dbReference type="GO" id="GO:0033152">
    <property type="term" value="P:immunoglobulin V(D)J recombination"/>
    <property type="evidence" value="ECO:0007669"/>
    <property type="project" value="TreeGrafter"/>
</dbReference>
<evidence type="ECO:0000313" key="10">
    <source>
        <dbReference type="Proteomes" id="UP000694388"/>
    </source>
</evidence>
<dbReference type="Proteomes" id="UP000694388">
    <property type="component" value="Unplaced"/>
</dbReference>
<dbReference type="EC" id="2.7.11.1" evidence="1"/>
<accession>A0A8C4NGJ0</accession>
<dbReference type="Ensembl" id="ENSEBUT00000004333.1">
    <property type="protein sequence ID" value="ENSEBUP00000003931.1"/>
    <property type="gene ID" value="ENSEBUG00000002816.1"/>
</dbReference>
<evidence type="ECO:0000259" key="7">
    <source>
        <dbReference type="PROSITE" id="PS50290"/>
    </source>
</evidence>
<dbReference type="SMART" id="SM01343">
    <property type="entry name" value="FATC"/>
    <property type="match status" value="1"/>
</dbReference>
<dbReference type="OMA" id="HAMITRI"/>
<evidence type="ECO:0000256" key="6">
    <source>
        <dbReference type="SAM" id="SignalP"/>
    </source>
</evidence>
<feature type="domain" description="PI3K/PI4K catalytic" evidence="7">
    <location>
        <begin position="550"/>
        <end position="847"/>
    </location>
</feature>
<dbReference type="GO" id="GO:0006302">
    <property type="term" value="P:double-strand break repair"/>
    <property type="evidence" value="ECO:0007669"/>
    <property type="project" value="TreeGrafter"/>
</dbReference>
<dbReference type="GO" id="GO:0000723">
    <property type="term" value="P:telomere maintenance"/>
    <property type="evidence" value="ECO:0007669"/>
    <property type="project" value="TreeGrafter"/>
</dbReference>
<reference evidence="9" key="2">
    <citation type="submission" date="2025-09" db="UniProtKB">
        <authorList>
            <consortium name="Ensembl"/>
        </authorList>
    </citation>
    <scope>IDENTIFICATION</scope>
</reference>
<feature type="domain" description="FATC" evidence="8">
    <location>
        <begin position="890"/>
        <end position="922"/>
    </location>
</feature>
<dbReference type="PROSITE" id="PS50290">
    <property type="entry name" value="PI3_4_KINASE_3"/>
    <property type="match status" value="1"/>
</dbReference>
<evidence type="ECO:0000256" key="2">
    <source>
        <dbReference type="ARBA" id="ARBA00022679"/>
    </source>
</evidence>
<name>A0A8C4NGJ0_EPTBU</name>
<dbReference type="InterPro" id="IPR000403">
    <property type="entry name" value="PI3/4_kinase_cat_dom"/>
</dbReference>
<dbReference type="GO" id="GO:0005524">
    <property type="term" value="F:ATP binding"/>
    <property type="evidence" value="ECO:0007669"/>
    <property type="project" value="UniProtKB-KW"/>
</dbReference>
<reference evidence="9" key="1">
    <citation type="submission" date="2025-08" db="UniProtKB">
        <authorList>
            <consortium name="Ensembl"/>
        </authorList>
    </citation>
    <scope>IDENTIFICATION</scope>
</reference>
<evidence type="ECO:0000256" key="4">
    <source>
        <dbReference type="ARBA" id="ARBA00022777"/>
    </source>
</evidence>
<dbReference type="CDD" id="cd05172">
    <property type="entry name" value="PIKKc_DNA-PK"/>
    <property type="match status" value="1"/>
</dbReference>
<feature type="signal peptide" evidence="6">
    <location>
        <begin position="1"/>
        <end position="19"/>
    </location>
</feature>
<dbReference type="GO" id="GO:0005634">
    <property type="term" value="C:nucleus"/>
    <property type="evidence" value="ECO:0007669"/>
    <property type="project" value="TreeGrafter"/>
</dbReference>
<dbReference type="InterPro" id="IPR050517">
    <property type="entry name" value="DDR_Repair_Kinase"/>
</dbReference>
<dbReference type="SMART" id="SM00146">
    <property type="entry name" value="PI3Kc"/>
    <property type="match status" value="1"/>
</dbReference>
<keyword evidence="6" id="KW-0732">Signal</keyword>
<evidence type="ECO:0000313" key="9">
    <source>
        <dbReference type="Ensembl" id="ENSEBUP00000003931.1"/>
    </source>
</evidence>
<keyword evidence="2" id="KW-0808">Transferase</keyword>
<keyword evidence="3" id="KW-0547">Nucleotide-binding</keyword>
<dbReference type="Pfam" id="PF02260">
    <property type="entry name" value="FATC"/>
    <property type="match status" value="1"/>
</dbReference>